<feature type="coiled-coil region" evidence="1">
    <location>
        <begin position="30"/>
        <end position="57"/>
    </location>
</feature>
<reference evidence="2 3" key="1">
    <citation type="submission" date="2024-04" db="EMBL/GenBank/DDBJ databases">
        <title>Polymorphospora sp. isolated from Baiyangdian Lake in Xiong'an New Area.</title>
        <authorList>
            <person name="Zhang X."/>
            <person name="Liu J."/>
        </authorList>
    </citation>
    <scope>NUCLEOTIDE SEQUENCE [LARGE SCALE GENOMIC DNA]</scope>
    <source>
        <strain evidence="2 3">2-325</strain>
    </source>
</reference>
<proteinExistence type="predicted"/>
<evidence type="ECO:0000313" key="3">
    <source>
        <dbReference type="Proteomes" id="UP001582793"/>
    </source>
</evidence>
<dbReference type="Pfam" id="PF24596">
    <property type="entry name" value="DUF7620"/>
    <property type="match status" value="1"/>
</dbReference>
<dbReference type="InterPro" id="IPR056037">
    <property type="entry name" value="DUF7620"/>
</dbReference>
<keyword evidence="1" id="KW-0175">Coiled coil</keyword>
<comment type="caution">
    <text evidence="2">The sequence shown here is derived from an EMBL/GenBank/DDBJ whole genome shotgun (WGS) entry which is preliminary data.</text>
</comment>
<name>A0ABV5CKW4_9ACTN</name>
<gene>
    <name evidence="2" type="ORF">AAFH96_05940</name>
</gene>
<organism evidence="2 3">
    <name type="scientific">Polymorphospora lycopeni</name>
    <dbReference type="NCBI Taxonomy" id="3140240"/>
    <lineage>
        <taxon>Bacteria</taxon>
        <taxon>Bacillati</taxon>
        <taxon>Actinomycetota</taxon>
        <taxon>Actinomycetes</taxon>
        <taxon>Micromonosporales</taxon>
        <taxon>Micromonosporaceae</taxon>
        <taxon>Polymorphospora</taxon>
    </lineage>
</organism>
<evidence type="ECO:0000256" key="1">
    <source>
        <dbReference type="SAM" id="Coils"/>
    </source>
</evidence>
<accession>A0ABV5CKW4</accession>
<protein>
    <submittedName>
        <fullName evidence="2">Uncharacterized protein</fullName>
    </submittedName>
</protein>
<dbReference type="EMBL" id="JBCGDC010000011">
    <property type="protein sequence ID" value="MFB6392646.1"/>
    <property type="molecule type" value="Genomic_DNA"/>
</dbReference>
<dbReference type="Proteomes" id="UP001582793">
    <property type="component" value="Unassembled WGS sequence"/>
</dbReference>
<evidence type="ECO:0000313" key="2">
    <source>
        <dbReference type="EMBL" id="MFB6392646.1"/>
    </source>
</evidence>
<keyword evidence="3" id="KW-1185">Reference proteome</keyword>
<sequence>MRKLLPFGDRRPTDDALSAVAQAEQSGLRAERDREMAAQLRREAEIEERKIRGHNVANSYDEWLQNLVQGRG</sequence>
<dbReference type="RefSeq" id="WP_375733361.1">
    <property type="nucleotide sequence ID" value="NZ_JBCGDC010000011.1"/>
</dbReference>